<evidence type="ECO:0000259" key="7">
    <source>
        <dbReference type="Pfam" id="PF17135"/>
    </source>
</evidence>
<comment type="similarity">
    <text evidence="1">Belongs to the eukaryotic ribosomal protein eL18 family.</text>
</comment>
<evidence type="ECO:0000256" key="4">
    <source>
        <dbReference type="ARBA" id="ARBA00035218"/>
    </source>
</evidence>
<protein>
    <recommendedName>
        <fullName evidence="4">Large ribosomal subunit protein eL18</fullName>
    </recommendedName>
    <alternativeName>
        <fullName evidence="5">60S ribosomal protein L18</fullName>
    </alternativeName>
</protein>
<dbReference type="AlphaFoldDB" id="A0AAN8WV82"/>
<feature type="region of interest" description="Disordered" evidence="6">
    <location>
        <begin position="154"/>
        <end position="188"/>
    </location>
</feature>
<evidence type="ECO:0000313" key="9">
    <source>
        <dbReference type="Proteomes" id="UP001381693"/>
    </source>
</evidence>
<dbReference type="PANTHER" id="PTHR10934:SF2">
    <property type="entry name" value="LARGE RIBOSOMAL SUBUNIT PROTEIN EL18"/>
    <property type="match status" value="1"/>
</dbReference>
<dbReference type="InterPro" id="IPR036227">
    <property type="entry name" value="Ribosomal_uL15/eL18_sf"/>
</dbReference>
<evidence type="ECO:0000256" key="3">
    <source>
        <dbReference type="ARBA" id="ARBA00023274"/>
    </source>
</evidence>
<dbReference type="InterPro" id="IPR000039">
    <property type="entry name" value="Ribosomal_eL18"/>
</dbReference>
<feature type="compositionally biased region" description="Basic residues" evidence="6">
    <location>
        <begin position="178"/>
        <end position="188"/>
    </location>
</feature>
<feature type="compositionally biased region" description="Basic residues" evidence="6">
    <location>
        <begin position="161"/>
        <end position="171"/>
    </location>
</feature>
<accession>A0AAN8WV82</accession>
<reference evidence="8 9" key="1">
    <citation type="submission" date="2023-11" db="EMBL/GenBank/DDBJ databases">
        <title>Halocaridina rubra genome assembly.</title>
        <authorList>
            <person name="Smith C."/>
        </authorList>
    </citation>
    <scope>NUCLEOTIDE SEQUENCE [LARGE SCALE GENOMIC DNA]</scope>
    <source>
        <strain evidence="8">EP-1</strain>
        <tissue evidence="8">Whole</tissue>
    </source>
</reference>
<dbReference type="PANTHER" id="PTHR10934">
    <property type="entry name" value="60S RIBOSOMAL PROTEIN L18"/>
    <property type="match status" value="1"/>
</dbReference>
<dbReference type="Proteomes" id="UP001381693">
    <property type="component" value="Unassembled WGS sequence"/>
</dbReference>
<sequence length="188" mass="21718">MGKDICHKHDRKVVRREPKSQDVYLRLLVKLYRFLARRTNAKFNKIILKRMFMSKIHRPVLSLSKLSKFSKKPGREGCIFAVVGTVVDDVRLYHLPKLTVCCLRATTRARTRIEKAGGEVITFDVLARRAPLGKKTVLVQGKRKAREAVKHFGRAPGLPHSHTKPYVRSKGRKFERARGRRSRCGYKK</sequence>
<keyword evidence="2 8" id="KW-0689">Ribosomal protein</keyword>
<evidence type="ECO:0000256" key="2">
    <source>
        <dbReference type="ARBA" id="ARBA00022980"/>
    </source>
</evidence>
<dbReference type="Gene3D" id="3.100.10.10">
    <property type="match status" value="1"/>
</dbReference>
<feature type="domain" description="Large ribosomal subunit protein uL15/eL18" evidence="7">
    <location>
        <begin position="2"/>
        <end position="188"/>
    </location>
</feature>
<gene>
    <name evidence="8" type="primary">RPL18</name>
    <name evidence="8" type="ORF">SK128_000174</name>
</gene>
<dbReference type="SUPFAM" id="SSF52080">
    <property type="entry name" value="Ribosomal proteins L15p and L18e"/>
    <property type="match status" value="1"/>
</dbReference>
<organism evidence="8 9">
    <name type="scientific">Halocaridina rubra</name>
    <name type="common">Hawaiian red shrimp</name>
    <dbReference type="NCBI Taxonomy" id="373956"/>
    <lineage>
        <taxon>Eukaryota</taxon>
        <taxon>Metazoa</taxon>
        <taxon>Ecdysozoa</taxon>
        <taxon>Arthropoda</taxon>
        <taxon>Crustacea</taxon>
        <taxon>Multicrustacea</taxon>
        <taxon>Malacostraca</taxon>
        <taxon>Eumalacostraca</taxon>
        <taxon>Eucarida</taxon>
        <taxon>Decapoda</taxon>
        <taxon>Pleocyemata</taxon>
        <taxon>Caridea</taxon>
        <taxon>Atyoidea</taxon>
        <taxon>Atyidae</taxon>
        <taxon>Halocaridina</taxon>
    </lineage>
</organism>
<proteinExistence type="inferred from homology"/>
<keyword evidence="9" id="KW-1185">Reference proteome</keyword>
<dbReference type="Pfam" id="PF17135">
    <property type="entry name" value="Ribosomal_L18"/>
    <property type="match status" value="1"/>
</dbReference>
<dbReference type="FunFam" id="3.100.10.10:FF:000001">
    <property type="entry name" value="60S ribosomal protein L18"/>
    <property type="match status" value="1"/>
</dbReference>
<evidence type="ECO:0000256" key="6">
    <source>
        <dbReference type="SAM" id="MobiDB-lite"/>
    </source>
</evidence>
<dbReference type="GO" id="GO:0006412">
    <property type="term" value="P:translation"/>
    <property type="evidence" value="ECO:0007669"/>
    <property type="project" value="InterPro"/>
</dbReference>
<dbReference type="GO" id="GO:0003723">
    <property type="term" value="F:RNA binding"/>
    <property type="evidence" value="ECO:0007669"/>
    <property type="project" value="TreeGrafter"/>
</dbReference>
<dbReference type="GO" id="GO:0022625">
    <property type="term" value="C:cytosolic large ribosomal subunit"/>
    <property type="evidence" value="ECO:0007669"/>
    <property type="project" value="TreeGrafter"/>
</dbReference>
<evidence type="ECO:0000256" key="1">
    <source>
        <dbReference type="ARBA" id="ARBA00006815"/>
    </source>
</evidence>
<keyword evidence="3" id="KW-0687">Ribonucleoprotein</keyword>
<evidence type="ECO:0000313" key="8">
    <source>
        <dbReference type="EMBL" id="KAK7071657.1"/>
    </source>
</evidence>
<comment type="caution">
    <text evidence="8">The sequence shown here is derived from an EMBL/GenBank/DDBJ whole genome shotgun (WGS) entry which is preliminary data.</text>
</comment>
<dbReference type="EMBL" id="JAXCGZ010014094">
    <property type="protein sequence ID" value="KAK7071657.1"/>
    <property type="molecule type" value="Genomic_DNA"/>
</dbReference>
<evidence type="ECO:0000256" key="5">
    <source>
        <dbReference type="ARBA" id="ARBA00035323"/>
    </source>
</evidence>
<name>A0AAN8WV82_HALRR</name>
<dbReference type="GO" id="GO:0003735">
    <property type="term" value="F:structural constituent of ribosome"/>
    <property type="evidence" value="ECO:0007669"/>
    <property type="project" value="InterPro"/>
</dbReference>
<dbReference type="InterPro" id="IPR021131">
    <property type="entry name" value="Ribosomal_uL15/eL18"/>
</dbReference>